<evidence type="ECO:0000313" key="2">
    <source>
        <dbReference type="Proteomes" id="UP000659124"/>
    </source>
</evidence>
<sequence>MKQVYKNNIHFLGGLIALVCMLTAGCRKSDFPDVSSPAYLRVFNCLTYNVTIDNKDAPPPFLTMLIDPVLDASGIPVSADVTFDFMGPRGPLARPYPDAGNTALWQKEFPGTAKIPVGPIVNGYDLSGYGMVKSGMHRFMFLTRPRSSDPFYTLPVNSRKAVLVDTTINLEQGEIYTMNILERSVYTRKTGIYLRKEIFTKIPLSDSLVYTNFYNLSSEGYANTYVAISGSANNMSMRDTMNIFYSLYAKDRKEIKGYVNAFMTNVIRSQEPVVHPYSSFPLFPDSTASHIYAGTSGQLFNFLVPGMAPELIGGLTDDSKGTYTSFALGPEAPVAIFNLGGDVRSGMVISVYSGIYNPRSFATVNTVEYVNGNMYITTLQRRYDPPIYK</sequence>
<keyword evidence="2" id="KW-1185">Reference proteome</keyword>
<dbReference type="PROSITE" id="PS51257">
    <property type="entry name" value="PROKAR_LIPOPROTEIN"/>
    <property type="match status" value="1"/>
</dbReference>
<accession>A0ABR7TL50</accession>
<reference evidence="1 2" key="1">
    <citation type="submission" date="2020-09" db="EMBL/GenBank/DDBJ databases">
        <title>Genome sequences of type strains of Chitinophaga qingshengii and Chitinophaga varians.</title>
        <authorList>
            <person name="Kittiwongwattana C."/>
        </authorList>
    </citation>
    <scope>NUCLEOTIDE SEQUENCE [LARGE SCALE GENOMIC DNA]</scope>
    <source>
        <strain evidence="1 2">JCM 30026</strain>
    </source>
</reference>
<dbReference type="Proteomes" id="UP000659124">
    <property type="component" value="Unassembled WGS sequence"/>
</dbReference>
<dbReference type="RefSeq" id="WP_188086881.1">
    <property type="nucleotide sequence ID" value="NZ_JACVFC010000001.1"/>
</dbReference>
<evidence type="ECO:0000313" key="1">
    <source>
        <dbReference type="EMBL" id="MBC9929784.1"/>
    </source>
</evidence>
<name>A0ABR7TL50_9BACT</name>
<proteinExistence type="predicted"/>
<comment type="caution">
    <text evidence="1">The sequence shown here is derived from an EMBL/GenBank/DDBJ whole genome shotgun (WGS) entry which is preliminary data.</text>
</comment>
<organism evidence="1 2">
    <name type="scientific">Chitinophaga qingshengii</name>
    <dbReference type="NCBI Taxonomy" id="1569794"/>
    <lineage>
        <taxon>Bacteria</taxon>
        <taxon>Pseudomonadati</taxon>
        <taxon>Bacteroidota</taxon>
        <taxon>Chitinophagia</taxon>
        <taxon>Chitinophagales</taxon>
        <taxon>Chitinophagaceae</taxon>
        <taxon>Chitinophaga</taxon>
    </lineage>
</organism>
<protein>
    <recommendedName>
        <fullName evidence="3">DUF4249 family protein</fullName>
    </recommendedName>
</protein>
<gene>
    <name evidence="1" type="ORF">ICL07_05310</name>
</gene>
<dbReference type="EMBL" id="JACVFC010000001">
    <property type="protein sequence ID" value="MBC9929784.1"/>
    <property type="molecule type" value="Genomic_DNA"/>
</dbReference>
<evidence type="ECO:0008006" key="3">
    <source>
        <dbReference type="Google" id="ProtNLM"/>
    </source>
</evidence>